<evidence type="ECO:0000313" key="2">
    <source>
        <dbReference type="EMBL" id="SFM48829.1"/>
    </source>
</evidence>
<evidence type="ECO:0000256" key="1">
    <source>
        <dbReference type="SAM" id="Phobius"/>
    </source>
</evidence>
<feature type="transmembrane region" description="Helical" evidence="1">
    <location>
        <begin position="26"/>
        <end position="49"/>
    </location>
</feature>
<gene>
    <name evidence="2" type="ORF">SAMN05660836_00484</name>
</gene>
<keyword evidence="3" id="KW-1185">Reference proteome</keyword>
<dbReference type="InterPro" id="IPR010390">
    <property type="entry name" value="ABC-2_transporter-like"/>
</dbReference>
<feature type="transmembrane region" description="Helical" evidence="1">
    <location>
        <begin position="199"/>
        <end position="222"/>
    </location>
</feature>
<feature type="transmembrane region" description="Helical" evidence="1">
    <location>
        <begin position="61"/>
        <end position="79"/>
    </location>
</feature>
<accession>A0A1I4R9D8</accession>
<keyword evidence="1" id="KW-1133">Transmembrane helix</keyword>
<dbReference type="STRING" id="39841.SAMN05660836_00484"/>
<protein>
    <submittedName>
        <fullName evidence="2">ABC-2 type transport system permease protein</fullName>
    </submittedName>
</protein>
<keyword evidence="1" id="KW-0812">Transmembrane</keyword>
<sequence length="261" mass="29675">MKTPRLLVAFLKNSLLVDMEYRTHFVVNSFMSLFWICFSLLSLSLFFHHRQEIGGWSYHEAMLVMGFFSFFGSFIEGILEPNVAKLVEDIRFGNFDFILVKPVNVQIIGTLRVFSIKKFPGLVAGLGVCIYALCSLKYTPSVEEVISFVILFICAFVILYNLWVMLVSTAFWFIQIDSIMEFIFSLFETGRFPVSVYPAPIRIFLTFIVPIAFITTFPSGAILGKIGYSHVVAGLFLALGTTFLSIRLWKYALRQYSSASS</sequence>
<feature type="transmembrane region" description="Helical" evidence="1">
    <location>
        <begin position="145"/>
        <end position="163"/>
    </location>
</feature>
<reference evidence="2 3" key="1">
    <citation type="submission" date="2016-10" db="EMBL/GenBank/DDBJ databases">
        <authorList>
            <person name="de Groot N.N."/>
        </authorList>
    </citation>
    <scope>NUCLEOTIDE SEQUENCE [LARGE SCALE GENOMIC DNA]</scope>
    <source>
        <strain evidence="2 3">DSM 9990</strain>
    </source>
</reference>
<proteinExistence type="predicted"/>
<organism evidence="2 3">
    <name type="scientific">Thermodesulforhabdus norvegica</name>
    <dbReference type="NCBI Taxonomy" id="39841"/>
    <lineage>
        <taxon>Bacteria</taxon>
        <taxon>Pseudomonadati</taxon>
        <taxon>Thermodesulfobacteriota</taxon>
        <taxon>Syntrophobacteria</taxon>
        <taxon>Syntrophobacterales</taxon>
        <taxon>Thermodesulforhabdaceae</taxon>
        <taxon>Thermodesulforhabdus</taxon>
    </lineage>
</organism>
<dbReference type="PANTHER" id="PTHR36833">
    <property type="entry name" value="SLR0610 PROTEIN-RELATED"/>
    <property type="match status" value="1"/>
</dbReference>
<dbReference type="Pfam" id="PF06182">
    <property type="entry name" value="ABC2_membrane_6"/>
    <property type="match status" value="1"/>
</dbReference>
<name>A0A1I4R9D8_9BACT</name>
<dbReference type="PANTHER" id="PTHR36833:SF2">
    <property type="entry name" value="SLR0610 PROTEIN"/>
    <property type="match status" value="1"/>
</dbReference>
<evidence type="ECO:0000313" key="3">
    <source>
        <dbReference type="Proteomes" id="UP000199611"/>
    </source>
</evidence>
<keyword evidence="1" id="KW-0472">Membrane</keyword>
<dbReference type="EMBL" id="FOUU01000001">
    <property type="protein sequence ID" value="SFM48829.1"/>
    <property type="molecule type" value="Genomic_DNA"/>
</dbReference>
<feature type="transmembrane region" description="Helical" evidence="1">
    <location>
        <begin position="228"/>
        <end position="249"/>
    </location>
</feature>
<dbReference type="AlphaFoldDB" id="A0A1I4R9D8"/>
<dbReference type="RefSeq" id="WP_177193493.1">
    <property type="nucleotide sequence ID" value="NZ_FOUU01000001.1"/>
</dbReference>
<feature type="transmembrane region" description="Helical" evidence="1">
    <location>
        <begin position="119"/>
        <end position="138"/>
    </location>
</feature>
<dbReference type="Proteomes" id="UP000199611">
    <property type="component" value="Unassembled WGS sequence"/>
</dbReference>